<dbReference type="RefSeq" id="WP_359656849.1">
    <property type="nucleotide sequence ID" value="NZ_JBEXZP010000153.1"/>
</dbReference>
<protein>
    <submittedName>
        <fullName evidence="2">Uncharacterized protein</fullName>
    </submittedName>
</protein>
<gene>
    <name evidence="2" type="ORF">ABZ508_33205</name>
</gene>
<evidence type="ECO:0000313" key="3">
    <source>
        <dbReference type="Proteomes" id="UP001550378"/>
    </source>
</evidence>
<dbReference type="EMBL" id="JBEXZR010000052">
    <property type="protein sequence ID" value="MEU0712217.1"/>
    <property type="molecule type" value="Genomic_DNA"/>
</dbReference>
<feature type="region of interest" description="Disordered" evidence="1">
    <location>
        <begin position="1"/>
        <end position="25"/>
    </location>
</feature>
<comment type="caution">
    <text evidence="2">The sequence shown here is derived from an EMBL/GenBank/DDBJ whole genome shotgun (WGS) entry which is preliminary data.</text>
</comment>
<keyword evidence="3" id="KW-1185">Reference proteome</keyword>
<feature type="compositionally biased region" description="Basic and acidic residues" evidence="1">
    <location>
        <begin position="13"/>
        <end position="25"/>
    </location>
</feature>
<sequence>MSEATDATAGTAEGEREIPPPEELTHGQYAGTHCVWCARPIWEGGQYVGVTLGQAGAHDLDAPVYAGPCCL</sequence>
<evidence type="ECO:0000313" key="2">
    <source>
        <dbReference type="EMBL" id="MEU0712217.1"/>
    </source>
</evidence>
<proteinExistence type="predicted"/>
<name>A0ABV2WFT1_9ACTN</name>
<accession>A0ABV2WFT1</accession>
<organism evidence="2 3">
    <name type="scientific">Streptomyces lavendulocolor</name>
    <dbReference type="NCBI Taxonomy" id="67316"/>
    <lineage>
        <taxon>Bacteria</taxon>
        <taxon>Bacillati</taxon>
        <taxon>Actinomycetota</taxon>
        <taxon>Actinomycetes</taxon>
        <taxon>Kitasatosporales</taxon>
        <taxon>Streptomycetaceae</taxon>
        <taxon>Streptomyces</taxon>
    </lineage>
</organism>
<feature type="compositionally biased region" description="Low complexity" evidence="1">
    <location>
        <begin position="1"/>
        <end position="12"/>
    </location>
</feature>
<evidence type="ECO:0000256" key="1">
    <source>
        <dbReference type="SAM" id="MobiDB-lite"/>
    </source>
</evidence>
<reference evidence="2 3" key="1">
    <citation type="submission" date="2024-06" db="EMBL/GenBank/DDBJ databases">
        <title>The Natural Products Discovery Center: Release of the First 8490 Sequenced Strains for Exploring Actinobacteria Biosynthetic Diversity.</title>
        <authorList>
            <person name="Kalkreuter E."/>
            <person name="Kautsar S.A."/>
            <person name="Yang D."/>
            <person name="Bader C.D."/>
            <person name="Teijaro C.N."/>
            <person name="Fluegel L."/>
            <person name="Davis C.M."/>
            <person name="Simpson J.R."/>
            <person name="Lauterbach L."/>
            <person name="Steele A.D."/>
            <person name="Gui C."/>
            <person name="Meng S."/>
            <person name="Li G."/>
            <person name="Viehrig K."/>
            <person name="Ye F."/>
            <person name="Su P."/>
            <person name="Kiefer A.F."/>
            <person name="Nichols A."/>
            <person name="Cepeda A.J."/>
            <person name="Yan W."/>
            <person name="Fan B."/>
            <person name="Jiang Y."/>
            <person name="Adhikari A."/>
            <person name="Zheng C.-J."/>
            <person name="Schuster L."/>
            <person name="Cowan T.M."/>
            <person name="Smanski M.J."/>
            <person name="Chevrette M.G."/>
            <person name="De Carvalho L.P.S."/>
            <person name="Shen B."/>
        </authorList>
    </citation>
    <scope>NUCLEOTIDE SEQUENCE [LARGE SCALE GENOMIC DNA]</scope>
    <source>
        <strain evidence="2 3">NPDC006337</strain>
    </source>
</reference>
<dbReference type="Proteomes" id="UP001550378">
    <property type="component" value="Unassembled WGS sequence"/>
</dbReference>